<dbReference type="EMBL" id="MU393446">
    <property type="protein sequence ID" value="KAI4867500.1"/>
    <property type="molecule type" value="Genomic_DNA"/>
</dbReference>
<name>A0ACB9Z930_9PEZI</name>
<dbReference type="Proteomes" id="UP001497700">
    <property type="component" value="Unassembled WGS sequence"/>
</dbReference>
<comment type="caution">
    <text evidence="1">The sequence shown here is derived from an EMBL/GenBank/DDBJ whole genome shotgun (WGS) entry which is preliminary data.</text>
</comment>
<proteinExistence type="predicted"/>
<accession>A0ACB9Z930</accession>
<evidence type="ECO:0000313" key="2">
    <source>
        <dbReference type="Proteomes" id="UP001497700"/>
    </source>
</evidence>
<reference evidence="1 2" key="1">
    <citation type="journal article" date="2022" name="New Phytol.">
        <title>Ecological generalism drives hyperdiversity of secondary metabolite gene clusters in xylarialean endophytes.</title>
        <authorList>
            <person name="Franco M.E.E."/>
            <person name="Wisecaver J.H."/>
            <person name="Arnold A.E."/>
            <person name="Ju Y.M."/>
            <person name="Slot J.C."/>
            <person name="Ahrendt S."/>
            <person name="Moore L.P."/>
            <person name="Eastman K.E."/>
            <person name="Scott K."/>
            <person name="Konkel Z."/>
            <person name="Mondo S.J."/>
            <person name="Kuo A."/>
            <person name="Hayes R.D."/>
            <person name="Haridas S."/>
            <person name="Andreopoulos B."/>
            <person name="Riley R."/>
            <person name="LaButti K."/>
            <person name="Pangilinan J."/>
            <person name="Lipzen A."/>
            <person name="Amirebrahimi M."/>
            <person name="Yan J."/>
            <person name="Adam C."/>
            <person name="Keymanesh K."/>
            <person name="Ng V."/>
            <person name="Louie K."/>
            <person name="Northen T."/>
            <person name="Drula E."/>
            <person name="Henrissat B."/>
            <person name="Hsieh H.M."/>
            <person name="Youens-Clark K."/>
            <person name="Lutzoni F."/>
            <person name="Miadlikowska J."/>
            <person name="Eastwood D.C."/>
            <person name="Hamelin R.C."/>
            <person name="Grigoriev I.V."/>
            <person name="U'Ren J.M."/>
        </authorList>
    </citation>
    <scope>NUCLEOTIDE SEQUENCE [LARGE SCALE GENOMIC DNA]</scope>
    <source>
        <strain evidence="1 2">CBS 119005</strain>
    </source>
</reference>
<protein>
    <submittedName>
        <fullName evidence="1">Catalase</fullName>
    </submittedName>
</protein>
<organism evidence="1 2">
    <name type="scientific">Hypoxylon rubiginosum</name>
    <dbReference type="NCBI Taxonomy" id="110542"/>
    <lineage>
        <taxon>Eukaryota</taxon>
        <taxon>Fungi</taxon>
        <taxon>Dikarya</taxon>
        <taxon>Ascomycota</taxon>
        <taxon>Pezizomycotina</taxon>
        <taxon>Sordariomycetes</taxon>
        <taxon>Xylariomycetidae</taxon>
        <taxon>Xylariales</taxon>
        <taxon>Hypoxylaceae</taxon>
        <taxon>Hypoxylon</taxon>
    </lineage>
</organism>
<evidence type="ECO:0000313" key="1">
    <source>
        <dbReference type="EMBL" id="KAI4867500.1"/>
    </source>
</evidence>
<keyword evidence="2" id="KW-1185">Reference proteome</keyword>
<gene>
    <name evidence="1" type="ORF">F4820DRAFT_197452</name>
</gene>
<sequence>MAQETVPQTPYYTLAEGVPLSRNDTSTQIRTAGGGGGHVLLTSTQLIENLAHFARERIPERVVHAHAAGARGYFEVTDDISDLTDADFLTGIGKKTEVLARISTVGPERGSADTLRDFRGFAMKFKTRQGNHDFVFNNQPVFFVRDPIKFPSLNRSHKRDPRTNMSSSDMFWDFHVNNQESIHALMFLFGDRGIPSSVRHVNAYSGNTYMFTKSDGSYCYVRIHFLTNQGINYLTSEEAAELAGTEPDKHVGDLQEAIGSGDLPSWDMYVQVIHPEDIGDALVDIFDATKTWPLGKYPRRKVGRMVLDKNPSNWFAEIEQAAFSPSNMVPGVDASPDPLLQARMFAYPDAARYRLGANYQFLPTNAAKSEVYCPIERDGAMNFTANYGGDPNYIGTKLKPVRFLSAGQDGHARTQRQDAKDSSSSPRRLDQVATDSPMPVVFSSEVTDKDFEQPRALWDVMGKQEGAQERFVGNVSAHLSDAHTKWIRDETYAMFRRVDEKLGQMLESTTEAAIRGKLEKNLQQTTLH</sequence>